<dbReference type="KEGG" id="lsj:LSJ_5033c"/>
<evidence type="ECO:0000313" key="1">
    <source>
        <dbReference type="EMBL" id="AIR11921.1"/>
    </source>
</evidence>
<protein>
    <submittedName>
        <fullName evidence="1">Uncharacterized protein</fullName>
    </submittedName>
</protein>
<proteinExistence type="predicted"/>
<keyword evidence="1" id="KW-0614">Plasmid</keyword>
<sequence length="37" mass="4351">MISPPFIHIFIITYRIKERHKIAPKGAITRTYIPSLK</sequence>
<dbReference type="Proteomes" id="UP000029488">
    <property type="component" value="Plasmid pCTN1046"/>
</dbReference>
<organism evidence="1 2">
    <name type="scientific">Ligilactobacillus salivarius</name>
    <dbReference type="NCBI Taxonomy" id="1624"/>
    <lineage>
        <taxon>Bacteria</taxon>
        <taxon>Bacillati</taxon>
        <taxon>Bacillota</taxon>
        <taxon>Bacilli</taxon>
        <taxon>Lactobacillales</taxon>
        <taxon>Lactobacillaceae</taxon>
        <taxon>Ligilactobacillus</taxon>
    </lineage>
</organism>
<evidence type="ECO:0000313" key="2">
    <source>
        <dbReference type="Proteomes" id="UP000029488"/>
    </source>
</evidence>
<gene>
    <name evidence="1" type="ORF">LSJ_5033c</name>
</gene>
<geneLocation type="plasmid" evidence="1 2">
    <name>pCTN1046</name>
</geneLocation>
<name>A0A089QM25_9LACO</name>
<dbReference type="AlphaFoldDB" id="A0A089QM25"/>
<dbReference type="EMBL" id="CP007650">
    <property type="protein sequence ID" value="AIR11921.1"/>
    <property type="molecule type" value="Genomic_DNA"/>
</dbReference>
<accession>A0A089QM25</accession>
<reference evidence="1 2" key="1">
    <citation type="journal article" date="2014" name="BMC Genomics">
        <title>Unusual genome complexity in Lactobacillus salivarius JCM1046.</title>
        <authorList>
            <person name="Raftis E.J."/>
            <person name="Forde B.M."/>
            <person name="Claesson M.J."/>
            <person name="O'Toole P.W."/>
        </authorList>
    </citation>
    <scope>NUCLEOTIDE SEQUENCE [LARGE SCALE GENOMIC DNA]</scope>
    <source>
        <strain evidence="1 2">JCM1046</strain>
        <plasmid evidence="1 2">pCTN1046</plasmid>
    </source>
</reference>